<organism evidence="1 2">
    <name type="scientific">Mesorhizobium hawassense</name>
    <dbReference type="NCBI Taxonomy" id="1209954"/>
    <lineage>
        <taxon>Bacteria</taxon>
        <taxon>Pseudomonadati</taxon>
        <taxon>Pseudomonadota</taxon>
        <taxon>Alphaproteobacteria</taxon>
        <taxon>Hyphomicrobiales</taxon>
        <taxon>Phyllobacteriaceae</taxon>
        <taxon>Mesorhizobium</taxon>
    </lineage>
</organism>
<name>A0A330HRX4_9HYPH</name>
<dbReference type="AlphaFoldDB" id="A0A330HRX4"/>
<gene>
    <name evidence="1" type="ORF">DPM33_12405</name>
</gene>
<dbReference type="Proteomes" id="UP000251558">
    <property type="component" value="Unassembled WGS sequence"/>
</dbReference>
<comment type="caution">
    <text evidence="1">The sequence shown here is derived from an EMBL/GenBank/DDBJ whole genome shotgun (WGS) entry which is preliminary data.</text>
</comment>
<protein>
    <recommendedName>
        <fullName evidence="3">SMI1/KNR4 family protein</fullName>
    </recommendedName>
</protein>
<evidence type="ECO:0000313" key="1">
    <source>
        <dbReference type="EMBL" id="RAZ90332.1"/>
    </source>
</evidence>
<dbReference type="EMBL" id="QMBP01000005">
    <property type="protein sequence ID" value="RAZ90332.1"/>
    <property type="molecule type" value="Genomic_DNA"/>
</dbReference>
<accession>A0A330HRX4</accession>
<evidence type="ECO:0000313" key="2">
    <source>
        <dbReference type="Proteomes" id="UP000251558"/>
    </source>
</evidence>
<dbReference type="OrthoDB" id="9816539at2"/>
<reference evidence="2" key="1">
    <citation type="submission" date="2018-06" db="EMBL/GenBank/DDBJ databases">
        <authorList>
            <person name="Helene L.C."/>
            <person name="Dall'Agnol R."/>
            <person name="Delamuta J.R."/>
            <person name="Hungria M."/>
        </authorList>
    </citation>
    <scope>NUCLEOTIDE SEQUENCE [LARGE SCALE GENOMIC DNA]</scope>
    <source>
        <strain evidence="2">AC99b</strain>
    </source>
</reference>
<sequence>MNSFLDEVEASFPAALHLPEELRMALRWMEQNGFVQQEAIRYCGLYPASVPRGLRSASAHFTKVDSNHAGYWLGNHDTSVTSRLAPFIVTGADGSYAGLWLDDSGRQRFVHMGSGSGSTLACVLVSNAVDLLRFLAIGYEETCLPDLFDLTPEGAYAEEYSNDPYRPPLEFRHWVETSFGVQIPKTASEIVGQTACMDDGYSDDPFWQWARKVAA</sequence>
<keyword evidence="2" id="KW-1185">Reference proteome</keyword>
<evidence type="ECO:0008006" key="3">
    <source>
        <dbReference type="Google" id="ProtNLM"/>
    </source>
</evidence>
<reference evidence="1 2" key="2">
    <citation type="submission" date="2018-07" db="EMBL/GenBank/DDBJ databases">
        <title>Diversity of Mesorhizobium strains in Brazil.</title>
        <authorList>
            <person name="Helene L.C.F."/>
            <person name="Dall'Agnol R."/>
            <person name="Delamuta J.R.M."/>
            <person name="Hungria M."/>
        </authorList>
    </citation>
    <scope>NUCLEOTIDE SEQUENCE [LARGE SCALE GENOMIC DNA]</scope>
    <source>
        <strain evidence="1 2">AC99b</strain>
    </source>
</reference>
<dbReference type="RefSeq" id="WP_112097733.1">
    <property type="nucleotide sequence ID" value="NZ_QMBP01000005.1"/>
</dbReference>
<proteinExistence type="predicted"/>